<evidence type="ECO:0000256" key="3">
    <source>
        <dbReference type="ARBA" id="ARBA00022839"/>
    </source>
</evidence>
<dbReference type="GO" id="GO:0003684">
    <property type="term" value="F:damaged DNA binding"/>
    <property type="evidence" value="ECO:0007669"/>
    <property type="project" value="TreeGrafter"/>
</dbReference>
<sequence length="891" mass="98419">MKLPFLPLVFDSFTHSHSHCSHDASNLTTDLSTSSTTASSNSLRTSFFLSHFHTDHLKGLHSSWGIGYHPHQRTIYCSRITRALILAEYGEGLAAHVVALPLYQWFDIPVTSSYAVRCCLLPACHIPGSVQFLLETFLGRILYTGDLKVTPHLLRLMAAVQDVAPVDHLFLDDTWLHLDRVHGPLGPSTLGEELLRKKRQRDEDNDEVTSDGGGSLLRTSHQSRVVVPHHHHHRQAPATLNKMLNEEQLNEAMEAIRRRTVPMCHTYTAARTSRQQLQQQQQQHASSVATVEQQLLEEAVQDIMWRPYVLRVYLHNHFGKEGLLQRLAMKLGTTVLIDDDRYRLLAAVAATNAPLLSSGGHSQRRTDDDEMYVLRSAREFFFSIPADGTEHKRRRPTTEVEERLLMDDVLRCREMDAIDLRYFIPHSQLRIQCQTWAGGDAGGEYGPLLKSSIPAALLGSPQQQHRFYCDAQEEDHALREDQNSTSNLNVTAPTTAAAAAASLRITISSRVAKYCGRAAGGGDSDVMPAWEGSDDDVRVTNSNVVPCIEVVRHRRHISRSALSDASLAAASGDDVSMATPHFGMIMTGWAKMNKRELSGEDRLWQLPYTMHSTPTELGDLVAILKPASVVPIHYDRERGALVASRLGGLLRTPYVNAVISASAVLSSSANYQVPLSLREYLFGEAYLQRGETMPPPRQLSQRHTNVVQRALASAAAAASSCGGVGCRIISATTASANDDDSGDNKLIEDNNNNNNNITLTQTSHTHRRRTECVNKRAALMPVTLEQTKSVVSCTLSQLAESLTWSDDDIDDQEEEEQCRVSITQEQPPPVVMSKSCPSKGDLSSQVVVSLTQMACRPTTSPPTPPSSSKLTSSTLLLFHHRQSSSATAKSI</sequence>
<evidence type="ECO:0000313" key="5">
    <source>
        <dbReference type="EMBL" id="CUE94847.1"/>
    </source>
</evidence>
<gene>
    <name evidence="5" type="ORF">BSAL_57610</name>
</gene>
<dbReference type="VEuPathDB" id="TriTrypDB:BSAL_57610"/>
<keyword evidence="2" id="KW-0378">Hydrolase</keyword>
<keyword evidence="6" id="KW-1185">Reference proteome</keyword>
<dbReference type="GO" id="GO:0006303">
    <property type="term" value="P:double-strand break repair via nonhomologous end joining"/>
    <property type="evidence" value="ECO:0007669"/>
    <property type="project" value="TreeGrafter"/>
</dbReference>
<evidence type="ECO:0008006" key="7">
    <source>
        <dbReference type="Google" id="ProtNLM"/>
    </source>
</evidence>
<dbReference type="OrthoDB" id="262529at2759"/>
<proteinExistence type="predicted"/>
<dbReference type="InterPro" id="IPR036866">
    <property type="entry name" value="RibonucZ/Hydroxyglut_hydro"/>
</dbReference>
<keyword evidence="3" id="KW-0269">Exonuclease</keyword>
<accession>A0A0S4IPE0</accession>
<feature type="region of interest" description="Disordered" evidence="4">
    <location>
        <begin position="189"/>
        <end position="219"/>
    </location>
</feature>
<dbReference type="EMBL" id="CYKH01000218">
    <property type="protein sequence ID" value="CUE94847.1"/>
    <property type="molecule type" value="Genomic_DNA"/>
</dbReference>
<organism evidence="5 6">
    <name type="scientific">Bodo saltans</name>
    <name type="common">Flagellated protozoan</name>
    <dbReference type="NCBI Taxonomy" id="75058"/>
    <lineage>
        <taxon>Eukaryota</taxon>
        <taxon>Discoba</taxon>
        <taxon>Euglenozoa</taxon>
        <taxon>Kinetoplastea</taxon>
        <taxon>Metakinetoplastina</taxon>
        <taxon>Eubodonida</taxon>
        <taxon>Bodonidae</taxon>
        <taxon>Bodo</taxon>
    </lineage>
</organism>
<evidence type="ECO:0000256" key="4">
    <source>
        <dbReference type="SAM" id="MobiDB-lite"/>
    </source>
</evidence>
<dbReference type="Gene3D" id="3.60.15.10">
    <property type="entry name" value="Ribonuclease Z/Hydroxyacylglutathione hydrolase-like"/>
    <property type="match status" value="1"/>
</dbReference>
<name>A0A0S4IPE0_BODSA</name>
<dbReference type="PANTHER" id="PTHR23240">
    <property type="entry name" value="DNA CROSS-LINK REPAIR PROTEIN PSO2/SNM1-RELATED"/>
    <property type="match status" value="1"/>
</dbReference>
<feature type="region of interest" description="Disordered" evidence="4">
    <location>
        <begin position="734"/>
        <end position="768"/>
    </location>
</feature>
<evidence type="ECO:0000313" key="6">
    <source>
        <dbReference type="Proteomes" id="UP000051952"/>
    </source>
</evidence>
<dbReference type="GO" id="GO:0035312">
    <property type="term" value="F:5'-3' DNA exonuclease activity"/>
    <property type="evidence" value="ECO:0007669"/>
    <property type="project" value="TreeGrafter"/>
</dbReference>
<dbReference type="GO" id="GO:0036297">
    <property type="term" value="P:interstrand cross-link repair"/>
    <property type="evidence" value="ECO:0007669"/>
    <property type="project" value="TreeGrafter"/>
</dbReference>
<dbReference type="Proteomes" id="UP000051952">
    <property type="component" value="Unassembled WGS sequence"/>
</dbReference>
<dbReference type="SUPFAM" id="SSF56281">
    <property type="entry name" value="Metallo-hydrolase/oxidoreductase"/>
    <property type="match status" value="1"/>
</dbReference>
<reference evidence="6" key="1">
    <citation type="submission" date="2015-09" db="EMBL/GenBank/DDBJ databases">
        <authorList>
            <consortium name="Pathogen Informatics"/>
        </authorList>
    </citation>
    <scope>NUCLEOTIDE SEQUENCE [LARGE SCALE GENOMIC DNA]</scope>
    <source>
        <strain evidence="6">Lake Konstanz</strain>
    </source>
</reference>
<keyword evidence="1" id="KW-0540">Nuclease</keyword>
<dbReference type="PANTHER" id="PTHR23240:SF8">
    <property type="entry name" value="PROTEIN ARTEMIS"/>
    <property type="match status" value="1"/>
</dbReference>
<evidence type="ECO:0000256" key="1">
    <source>
        <dbReference type="ARBA" id="ARBA00022722"/>
    </source>
</evidence>
<protein>
    <recommendedName>
        <fullName evidence="7">DNA repair metallo-beta-lactamase domain-containing protein</fullName>
    </recommendedName>
</protein>
<dbReference type="AlphaFoldDB" id="A0A0S4IPE0"/>
<evidence type="ECO:0000256" key="2">
    <source>
        <dbReference type="ARBA" id="ARBA00022801"/>
    </source>
</evidence>